<proteinExistence type="inferred from homology"/>
<dbReference type="GO" id="GO:0008483">
    <property type="term" value="F:transaminase activity"/>
    <property type="evidence" value="ECO:0007669"/>
    <property type="project" value="TreeGrafter"/>
</dbReference>
<gene>
    <name evidence="2" type="ORF">A3H70_03730</name>
</gene>
<dbReference type="PANTHER" id="PTHR30244">
    <property type="entry name" value="TRANSAMINASE"/>
    <property type="match status" value="1"/>
</dbReference>
<reference evidence="2 3" key="1">
    <citation type="journal article" date="2016" name="Nat. Commun.">
        <title>Thousands of microbial genomes shed light on interconnected biogeochemical processes in an aquifer system.</title>
        <authorList>
            <person name="Anantharaman K."/>
            <person name="Brown C.T."/>
            <person name="Hug L.A."/>
            <person name="Sharon I."/>
            <person name="Castelle C.J."/>
            <person name="Probst A.J."/>
            <person name="Thomas B.C."/>
            <person name="Singh A."/>
            <person name="Wilkins M.J."/>
            <person name="Karaoz U."/>
            <person name="Brodie E.L."/>
            <person name="Williams K.H."/>
            <person name="Hubbard S.S."/>
            <person name="Banfield J.F."/>
        </authorList>
    </citation>
    <scope>NUCLEOTIDE SEQUENCE [LARGE SCALE GENOMIC DNA]</scope>
</reference>
<dbReference type="InterPro" id="IPR015424">
    <property type="entry name" value="PyrdxlP-dep_Trfase"/>
</dbReference>
<keyword evidence="1" id="KW-0663">Pyridoxal phosphate</keyword>
<dbReference type="Gene3D" id="3.90.1150.10">
    <property type="entry name" value="Aspartate Aminotransferase, domain 1"/>
    <property type="match status" value="1"/>
</dbReference>
<dbReference type="STRING" id="1798553.A3H70_03730"/>
<evidence type="ECO:0008006" key="4">
    <source>
        <dbReference type="Google" id="ProtNLM"/>
    </source>
</evidence>
<dbReference type="CDD" id="cd00616">
    <property type="entry name" value="AHBA_syn"/>
    <property type="match status" value="1"/>
</dbReference>
<protein>
    <recommendedName>
        <fullName evidence="4">DegT/DnrJ/EryC1/StrS aminotransferase</fullName>
    </recommendedName>
</protein>
<dbReference type="Pfam" id="PF01041">
    <property type="entry name" value="DegT_DnrJ_EryC1"/>
    <property type="match status" value="1"/>
</dbReference>
<dbReference type="GO" id="GO:0030170">
    <property type="term" value="F:pyridoxal phosphate binding"/>
    <property type="evidence" value="ECO:0007669"/>
    <property type="project" value="TreeGrafter"/>
</dbReference>
<dbReference type="Proteomes" id="UP000178109">
    <property type="component" value="Unassembled WGS sequence"/>
</dbReference>
<evidence type="ECO:0000313" key="3">
    <source>
        <dbReference type="Proteomes" id="UP000178109"/>
    </source>
</evidence>
<dbReference type="AlphaFoldDB" id="A0A1G2BNV2"/>
<dbReference type="EMBL" id="MHKO01000059">
    <property type="protein sequence ID" value="OGY90815.1"/>
    <property type="molecule type" value="Genomic_DNA"/>
</dbReference>
<comment type="similarity">
    <text evidence="1">Belongs to the DegT/DnrJ/EryC1 family.</text>
</comment>
<dbReference type="PIRSF" id="PIRSF000390">
    <property type="entry name" value="PLP_StrS"/>
    <property type="match status" value="1"/>
</dbReference>
<dbReference type="PANTHER" id="PTHR30244:SF34">
    <property type="entry name" value="DTDP-4-AMINO-4,6-DIDEOXYGALACTOSE TRANSAMINASE"/>
    <property type="match status" value="1"/>
</dbReference>
<organism evidence="2 3">
    <name type="scientific">Candidatus Komeilibacteria bacterium RIFCSPLOWO2_02_FULL_48_11</name>
    <dbReference type="NCBI Taxonomy" id="1798553"/>
    <lineage>
        <taxon>Bacteria</taxon>
        <taxon>Candidatus Komeiliibacteriota</taxon>
    </lineage>
</organism>
<comment type="caution">
    <text evidence="2">The sequence shown here is derived from an EMBL/GenBank/DDBJ whole genome shotgun (WGS) entry which is preliminary data.</text>
</comment>
<sequence length="435" mass="49321">MPNKEFVVAEVKEIIKGYFDEQDKLEAASSKYKVPLTSRLYNEDEVAEVVETLLSPERLTLNSASSDLKIEKFEEQFSGFIGVKNGIMMNSGSSADLAAFFVLTNPTIKNRLLPGDEVIVPAVNWNTSIAPLYALGLRPVFVDVDLKNYGMNIDQVRLAISPKTKAIMVIHLVGFPVDMDSIMAIAREHNLFVIEDTCESPGAEWNGKKVGSFGDMSTHSFYLSHHITTIEGGMLMTNNDEFAELARIIRSQGIMRNVKSQAYKDNFNSKYPDIDPLFLFTNVGYNFRPTEMEGAFGIMQFRKFGDYLNTRINNAMDLNSRLAKFSEYLILPVNDDNRVKCSWFFYPLMLKENVKFTVKDVTSFLEKNGIETRPVMSGDFTRHPVFSLFEHRIVGDLKNTKLIHKNGFFIGIHAGIGDKERDCVVSCFEEFFKNK</sequence>
<evidence type="ECO:0000313" key="2">
    <source>
        <dbReference type="EMBL" id="OGY90815.1"/>
    </source>
</evidence>
<evidence type="ECO:0000256" key="1">
    <source>
        <dbReference type="RuleBase" id="RU004508"/>
    </source>
</evidence>
<dbReference type="GO" id="GO:0000271">
    <property type="term" value="P:polysaccharide biosynthetic process"/>
    <property type="evidence" value="ECO:0007669"/>
    <property type="project" value="TreeGrafter"/>
</dbReference>
<name>A0A1G2BNV2_9BACT</name>
<dbReference type="SUPFAM" id="SSF53383">
    <property type="entry name" value="PLP-dependent transferases"/>
    <property type="match status" value="1"/>
</dbReference>
<accession>A0A1G2BNV2</accession>
<dbReference type="InterPro" id="IPR015422">
    <property type="entry name" value="PyrdxlP-dep_Trfase_small"/>
</dbReference>
<dbReference type="InterPro" id="IPR015421">
    <property type="entry name" value="PyrdxlP-dep_Trfase_major"/>
</dbReference>
<dbReference type="InterPro" id="IPR000653">
    <property type="entry name" value="DegT/StrS_aminotransferase"/>
</dbReference>
<dbReference type="Gene3D" id="3.40.640.10">
    <property type="entry name" value="Type I PLP-dependent aspartate aminotransferase-like (Major domain)"/>
    <property type="match status" value="1"/>
</dbReference>